<organism evidence="7 8">
    <name type="scientific">Candidatus Enterovibrio escicola</name>
    <dbReference type="NCBI Taxonomy" id="1927127"/>
    <lineage>
        <taxon>Bacteria</taxon>
        <taxon>Pseudomonadati</taxon>
        <taxon>Pseudomonadota</taxon>
        <taxon>Gammaproteobacteria</taxon>
        <taxon>Vibrionales</taxon>
        <taxon>Vibrionaceae</taxon>
        <taxon>Enterovibrio</taxon>
    </lineage>
</organism>
<dbReference type="GO" id="GO:0005615">
    <property type="term" value="C:extracellular space"/>
    <property type="evidence" value="ECO:0007669"/>
    <property type="project" value="InterPro"/>
</dbReference>
<dbReference type="Pfam" id="PF01375">
    <property type="entry name" value="Enterotoxin_a"/>
    <property type="match status" value="1"/>
</dbReference>
<dbReference type="NCBIfam" id="NF038397">
    <property type="entry name" value="AB5_pltB_like"/>
    <property type="match status" value="1"/>
</dbReference>
<evidence type="ECO:0000256" key="6">
    <source>
        <dbReference type="ARBA" id="ARBA00023157"/>
    </source>
</evidence>
<keyword evidence="5" id="KW-0843">Virulence</keyword>
<accession>A0A2A5T5Q3</accession>
<evidence type="ECO:0000256" key="2">
    <source>
        <dbReference type="ARBA" id="ARBA00022656"/>
    </source>
</evidence>
<dbReference type="AlphaFoldDB" id="A0A2A5T5Q3"/>
<comment type="caution">
    <text evidence="7">The sequence shown here is derived from an EMBL/GenBank/DDBJ whole genome shotgun (WGS) entry which is preliminary data.</text>
</comment>
<evidence type="ECO:0000256" key="3">
    <source>
        <dbReference type="ARBA" id="ARBA00022729"/>
    </source>
</evidence>
<dbReference type="SUPFAM" id="SSF56399">
    <property type="entry name" value="ADP-ribosylation"/>
    <property type="match status" value="1"/>
</dbReference>
<evidence type="ECO:0000256" key="5">
    <source>
        <dbReference type="ARBA" id="ARBA00023026"/>
    </source>
</evidence>
<keyword evidence="2" id="KW-0800">Toxin</keyword>
<evidence type="ECO:0000313" key="7">
    <source>
        <dbReference type="EMBL" id="PCS23473.1"/>
    </source>
</evidence>
<keyword evidence="4" id="KW-0260">Enterotoxin</keyword>
<sequence length="187" mass="21572">MTANPEYSRILFSPLSIAPTVDAYGLAGFPDGHRTWREEPWRSYAPEKCASDLRSITCIDQTDTLSQERLKSFKDMIFNQGLLSKELKLIHSIHVEQYKYNYKNGPFLCIEHTNKQGEDKNTACTFSILGESSVMFKTLYSLSRFVYDNKVSVFLHIRNNIWNEYDIISRFSSTELSGIEVQIGYVD</sequence>
<keyword evidence="3" id="KW-0732">Signal</keyword>
<dbReference type="GO" id="GO:0090729">
    <property type="term" value="F:toxin activity"/>
    <property type="evidence" value="ECO:0007669"/>
    <property type="project" value="UniProtKB-KW"/>
</dbReference>
<dbReference type="SUPFAM" id="SSF50203">
    <property type="entry name" value="Bacterial enterotoxins"/>
    <property type="match status" value="1"/>
</dbReference>
<dbReference type="InterPro" id="IPR008992">
    <property type="entry name" value="Enterotoxin"/>
</dbReference>
<dbReference type="Gene3D" id="2.40.50.110">
    <property type="match status" value="1"/>
</dbReference>
<name>A0A2A5T5Q3_9GAMM</name>
<comment type="similarity">
    <text evidence="1">Belongs to the enterotoxin A family.</text>
</comment>
<evidence type="ECO:0000256" key="4">
    <source>
        <dbReference type="ARBA" id="ARBA00022861"/>
    </source>
</evidence>
<reference evidence="8" key="1">
    <citation type="submission" date="2017-04" db="EMBL/GenBank/DDBJ databases">
        <title>Genome evolution of the luminous symbionts of deep sea anglerfish.</title>
        <authorList>
            <person name="Hendry T.A."/>
        </authorList>
    </citation>
    <scope>NUCLEOTIDE SEQUENCE [LARGE SCALE GENOMIC DNA]</scope>
</reference>
<evidence type="ECO:0000256" key="1">
    <source>
        <dbReference type="ARBA" id="ARBA00009092"/>
    </source>
</evidence>
<dbReference type="EMBL" id="NBYY01000009">
    <property type="protein sequence ID" value="PCS23473.1"/>
    <property type="molecule type" value="Genomic_DNA"/>
</dbReference>
<evidence type="ECO:0000313" key="8">
    <source>
        <dbReference type="Proteomes" id="UP000219020"/>
    </source>
</evidence>
<gene>
    <name evidence="7" type="ORF">BTN49_0441</name>
</gene>
<dbReference type="InterPro" id="IPR001144">
    <property type="entry name" value="Enterotoxin_A"/>
</dbReference>
<keyword evidence="6" id="KW-1015">Disulfide bond</keyword>
<dbReference type="Proteomes" id="UP000219020">
    <property type="component" value="Unassembled WGS sequence"/>
</dbReference>
<proteinExistence type="inferred from homology"/>
<dbReference type="PRINTS" id="PR00771">
    <property type="entry name" value="ENTEROTOXINA"/>
</dbReference>
<dbReference type="Gene3D" id="3.90.210.10">
    <property type="entry name" value="Heat-Labile Enterotoxin, subunit A"/>
    <property type="match status" value="1"/>
</dbReference>
<protein>
    <submittedName>
        <fullName evidence="7">Uncharacterized protein</fullName>
    </submittedName>
</protein>
<keyword evidence="8" id="KW-1185">Reference proteome</keyword>